<evidence type="ECO:0000313" key="1">
    <source>
        <dbReference type="EMBL" id="PWN47718.1"/>
    </source>
</evidence>
<gene>
    <name evidence="1" type="ORF">IE53DRAFT_233752</name>
</gene>
<keyword evidence="2" id="KW-1185">Reference proteome</keyword>
<proteinExistence type="predicted"/>
<sequence length="99" mass="10993">MQSDAVNPTLFFLLAVFAMLVRLWIRSKTSPRLTDADIWQARTRGEGSNEDNTWIDPDEVQSTSRVSTPGLLNFSCSESSPASPVQPSSHLPPANFRPF</sequence>
<dbReference type="Proteomes" id="UP000245626">
    <property type="component" value="Unassembled WGS sequence"/>
</dbReference>
<organism evidence="1 2">
    <name type="scientific">Violaceomyces palustris</name>
    <dbReference type="NCBI Taxonomy" id="1673888"/>
    <lineage>
        <taxon>Eukaryota</taxon>
        <taxon>Fungi</taxon>
        <taxon>Dikarya</taxon>
        <taxon>Basidiomycota</taxon>
        <taxon>Ustilaginomycotina</taxon>
        <taxon>Ustilaginomycetes</taxon>
        <taxon>Violaceomycetales</taxon>
        <taxon>Violaceomycetaceae</taxon>
        <taxon>Violaceomyces</taxon>
    </lineage>
</organism>
<reference evidence="1 2" key="1">
    <citation type="journal article" date="2018" name="Mol. Biol. Evol.">
        <title>Broad Genomic Sampling Reveals a Smut Pathogenic Ancestry of the Fungal Clade Ustilaginomycotina.</title>
        <authorList>
            <person name="Kijpornyongpan T."/>
            <person name="Mondo S.J."/>
            <person name="Barry K."/>
            <person name="Sandor L."/>
            <person name="Lee J."/>
            <person name="Lipzen A."/>
            <person name="Pangilinan J."/>
            <person name="LaButti K."/>
            <person name="Hainaut M."/>
            <person name="Henrissat B."/>
            <person name="Grigoriev I.V."/>
            <person name="Spatafora J.W."/>
            <person name="Aime M.C."/>
        </authorList>
    </citation>
    <scope>NUCLEOTIDE SEQUENCE [LARGE SCALE GENOMIC DNA]</scope>
    <source>
        <strain evidence="1 2">SA 807</strain>
    </source>
</reference>
<protein>
    <submittedName>
        <fullName evidence="1">Uncharacterized protein</fullName>
    </submittedName>
</protein>
<dbReference type="EMBL" id="KZ820357">
    <property type="protein sequence ID" value="PWN47718.1"/>
    <property type="molecule type" value="Genomic_DNA"/>
</dbReference>
<accession>A0ACD0NPE1</accession>
<name>A0ACD0NPE1_9BASI</name>
<evidence type="ECO:0000313" key="2">
    <source>
        <dbReference type="Proteomes" id="UP000245626"/>
    </source>
</evidence>